<dbReference type="EMBL" id="CP042469">
    <property type="protein sequence ID" value="QOX63797.1"/>
    <property type="molecule type" value="Genomic_DNA"/>
</dbReference>
<organism evidence="1 2">
    <name type="scientific">Anoxybacterium hadale</name>
    <dbReference type="NCBI Taxonomy" id="3408580"/>
    <lineage>
        <taxon>Bacteria</taxon>
        <taxon>Bacillati</taxon>
        <taxon>Bacillota</taxon>
        <taxon>Clostridia</taxon>
        <taxon>Peptostreptococcales</taxon>
        <taxon>Anaerovoracaceae</taxon>
        <taxon>Anoxybacterium</taxon>
    </lineage>
</organism>
<protein>
    <submittedName>
        <fullName evidence="1">AAA family ATPase</fullName>
    </submittedName>
</protein>
<reference evidence="1" key="1">
    <citation type="submission" date="2019-08" db="EMBL/GenBank/DDBJ databases">
        <title>Genome sequence of Clostridiales bacterium MT110.</title>
        <authorList>
            <person name="Cao J."/>
        </authorList>
    </citation>
    <scope>NUCLEOTIDE SEQUENCE</scope>
    <source>
        <strain evidence="1">MT110</strain>
    </source>
</reference>
<name>A0ACD1ABH1_9FIRM</name>
<keyword evidence="2" id="KW-1185">Reference proteome</keyword>
<sequence>MNFLNRALDLIDEGVIIVNKEGMIKVYNHVAQDIFGLSLHSGRTHKGGQIKDGDIVILVDNLLGGDDGGLQPADLNLIGIPSSGVKTGDAIVAIGAKGEKLGSGKAKWIDMNGPVQSGLILKKKIKGVELEGRIDFVKRCLTIKVGDDRFDYDYLWCAGHMVILDKDSLEIKFYQSKGYTARAEELKNILYGCSYAGKGKDLKPVKIINRHISNLHTSSFIINELLEVAKGKQAQVTSMESSLNGIPVRCSIYPIEENKEIQGAMLKILDITELSELRSISMEGGSDHSDRDYSELKQIQDKAFRSIICESSVMHETIRMAKLTSETNSTILLQGESGTGKGLFAEAIHQASARRKNSFVYVNCASIPENLLESELFGHEKGSFTGAFYQKIGKFEIADKGTIFLDEIGDVPFSLQAKLLHVLQSKCFSRVGGINDIKIDVRVIAASNKNLRKLMEAGNFREDLFYRLNVFPISIPPLRERKQDIYYLMKSMLPVLCDKCHKNIEHISEEFTEAMYHYDWPGNVRELENILERAITLSQGRTLFKTSLPDYIFHTDKIKPAQGDKENLVEILHLSSMKEILSEAEKSAILKALEVCGGKKKEAYQLLGIGKTNFFNKYKEIEKVRNNEP</sequence>
<gene>
    <name evidence="1" type="ORF">FRZ06_10785</name>
</gene>
<dbReference type="Proteomes" id="UP000594014">
    <property type="component" value="Chromosome"/>
</dbReference>
<evidence type="ECO:0000313" key="2">
    <source>
        <dbReference type="Proteomes" id="UP000594014"/>
    </source>
</evidence>
<evidence type="ECO:0000313" key="1">
    <source>
        <dbReference type="EMBL" id="QOX63797.1"/>
    </source>
</evidence>
<accession>A0ACD1ABH1</accession>
<proteinExistence type="predicted"/>